<dbReference type="InterPro" id="IPR052536">
    <property type="entry name" value="ABC-4_Integral_Memb_Prot"/>
</dbReference>
<evidence type="ECO:0000256" key="6">
    <source>
        <dbReference type="PIRNR" id="PIRNR018968"/>
    </source>
</evidence>
<dbReference type="InterPro" id="IPR027022">
    <property type="entry name" value="ABC_permease_BceB-typ"/>
</dbReference>
<evidence type="ECO:0000256" key="2">
    <source>
        <dbReference type="ARBA" id="ARBA00022475"/>
    </source>
</evidence>
<dbReference type="Pfam" id="PF02687">
    <property type="entry name" value="FtsX"/>
    <property type="match status" value="1"/>
</dbReference>
<dbReference type="AlphaFoldDB" id="A0A9D2KI51"/>
<dbReference type="PANTHER" id="PTHR46795">
    <property type="entry name" value="ABC TRANSPORTER PERMEASE-RELATED-RELATED"/>
    <property type="match status" value="1"/>
</dbReference>
<evidence type="ECO:0000256" key="4">
    <source>
        <dbReference type="ARBA" id="ARBA00022989"/>
    </source>
</evidence>
<evidence type="ECO:0000256" key="5">
    <source>
        <dbReference type="ARBA" id="ARBA00023136"/>
    </source>
</evidence>
<evidence type="ECO:0000256" key="3">
    <source>
        <dbReference type="ARBA" id="ARBA00022692"/>
    </source>
</evidence>
<feature type="transmembrane region" description="Helical" evidence="6">
    <location>
        <begin position="551"/>
        <end position="578"/>
    </location>
</feature>
<name>A0A9D2KI51_9FIRM</name>
<feature type="transmembrane region" description="Helical" evidence="6">
    <location>
        <begin position="106"/>
        <end position="129"/>
    </location>
</feature>
<dbReference type="GO" id="GO:0005886">
    <property type="term" value="C:plasma membrane"/>
    <property type="evidence" value="ECO:0007669"/>
    <property type="project" value="UniProtKB-SubCell"/>
</dbReference>
<evidence type="ECO:0000313" key="8">
    <source>
        <dbReference type="EMBL" id="HJA05670.1"/>
    </source>
</evidence>
<feature type="transmembrane region" description="Helical" evidence="6">
    <location>
        <begin position="285"/>
        <end position="310"/>
    </location>
</feature>
<feature type="transmembrane region" description="Helical" evidence="6">
    <location>
        <begin position="55"/>
        <end position="78"/>
    </location>
</feature>
<dbReference type="PIRSF" id="PIRSF018968">
    <property type="entry name" value="ABC_permease_BceB"/>
    <property type="match status" value="1"/>
</dbReference>
<feature type="transmembrane region" description="Helical" evidence="6">
    <location>
        <begin position="612"/>
        <end position="634"/>
    </location>
</feature>
<organism evidence="8 9">
    <name type="scientific">Candidatus Mediterraneibacter pullicola</name>
    <dbReference type="NCBI Taxonomy" id="2838682"/>
    <lineage>
        <taxon>Bacteria</taxon>
        <taxon>Bacillati</taxon>
        <taxon>Bacillota</taxon>
        <taxon>Clostridia</taxon>
        <taxon>Lachnospirales</taxon>
        <taxon>Lachnospiraceae</taxon>
        <taxon>Mediterraneibacter</taxon>
    </lineage>
</organism>
<feature type="domain" description="ABC3 transporter permease C-terminal" evidence="7">
    <location>
        <begin position="65"/>
        <end position="181"/>
    </location>
</feature>
<accession>A0A9D2KI51</accession>
<feature type="transmembrane region" description="Helical" evidence="6">
    <location>
        <begin position="649"/>
        <end position="671"/>
    </location>
</feature>
<sequence length="686" mass="76834">MRGSFYLKLAKDGMSKNRKLYLPYILTCICMVMMFYIVCYLAVGADFQKVYGGETVQMVIGLGVSVIAIFSLIFLYYTNSFLIRRRQKEFGLYNILGMGKRSLIKLLVCENLIMSSVSIVAGLVLGILFSKLAEMAAMKMLGGDIGFDIHVEVAPVLYTVVLFVLIFLLIMMRMLYAILRLRPVELLRSESIGERPPKTNWVLALIGLAVMAVAYYLAVSIEDPMTAMMTFLIAVIMVIVATYLLFIAGSVALCRVLQKNKKYYYKTNHFVSLSSMVYRMKRNGAGLASICILSTMMLVTISSTVCLYAQNENAIAARYPHDISVQISAGGGTMFDSGDMNLYISAVDEVLAEYGQIPQNAEQYRSYTVSAMQSGEEILLDVYGLEASGDWDYGKAVSVNMIPLEDYNRLTGANRELTEGEVLYYPYNMNYDGDTLSMEHFGTWKAERLKSSPVNLGEATVDLLGTLFVVVRDTSVIDKAYQYEIELTEKNNEGYVPLMSQYYDFDLGCDEDMQIEIYNDLYDRIAQISTESQEQASIMVESRAQGRGDIIALYGGLFFLGMLLGAVFLFGTVLIIYYKQISEGYEDQGRFGILMKVGMTRREVKKSINSQVLTVFFLPLLVAGLHLGFAFPLISKILGLMATGGTVKFLINVTIGCYLIFAFFYVVVYMVTSRNYYTIVNSGDKK</sequence>
<feature type="transmembrane region" description="Helical" evidence="6">
    <location>
        <begin position="231"/>
        <end position="257"/>
    </location>
</feature>
<comment type="similarity">
    <text evidence="6">Belongs to the ABC-4 integral membrane protein family.</text>
</comment>
<feature type="transmembrane region" description="Helical" evidence="6">
    <location>
        <begin position="200"/>
        <end position="219"/>
    </location>
</feature>
<reference evidence="8" key="1">
    <citation type="journal article" date="2021" name="PeerJ">
        <title>Extensive microbial diversity within the chicken gut microbiome revealed by metagenomics and culture.</title>
        <authorList>
            <person name="Gilroy R."/>
            <person name="Ravi A."/>
            <person name="Getino M."/>
            <person name="Pursley I."/>
            <person name="Horton D.L."/>
            <person name="Alikhan N.F."/>
            <person name="Baker D."/>
            <person name="Gharbi K."/>
            <person name="Hall N."/>
            <person name="Watson M."/>
            <person name="Adriaenssens E.M."/>
            <person name="Foster-Nyarko E."/>
            <person name="Jarju S."/>
            <person name="Secka A."/>
            <person name="Antonio M."/>
            <person name="Oren A."/>
            <person name="Chaudhuri R.R."/>
            <person name="La Ragione R."/>
            <person name="Hildebrand F."/>
            <person name="Pallen M.J."/>
        </authorList>
    </citation>
    <scope>NUCLEOTIDE SEQUENCE</scope>
    <source>
        <strain evidence="8">ChiSjej2B20-11307</strain>
    </source>
</reference>
<gene>
    <name evidence="8" type="ORF">H9798_00755</name>
</gene>
<evidence type="ECO:0000313" key="9">
    <source>
        <dbReference type="Proteomes" id="UP000824223"/>
    </source>
</evidence>
<keyword evidence="3 6" id="KW-0812">Transmembrane</keyword>
<proteinExistence type="inferred from homology"/>
<reference evidence="8" key="2">
    <citation type="submission" date="2021-04" db="EMBL/GenBank/DDBJ databases">
        <authorList>
            <person name="Gilroy R."/>
        </authorList>
    </citation>
    <scope>NUCLEOTIDE SEQUENCE</scope>
    <source>
        <strain evidence="8">ChiSjej2B20-11307</strain>
    </source>
</reference>
<protein>
    <submittedName>
        <fullName evidence="8">ABC transporter permease</fullName>
    </submittedName>
</protein>
<feature type="transmembrane region" description="Helical" evidence="6">
    <location>
        <begin position="21"/>
        <end position="43"/>
    </location>
</feature>
<keyword evidence="4 6" id="KW-1133">Transmembrane helix</keyword>
<comment type="caution">
    <text evidence="8">The sequence shown here is derived from an EMBL/GenBank/DDBJ whole genome shotgun (WGS) entry which is preliminary data.</text>
</comment>
<feature type="transmembrane region" description="Helical" evidence="6">
    <location>
        <begin position="156"/>
        <end position="179"/>
    </location>
</feature>
<evidence type="ECO:0000256" key="1">
    <source>
        <dbReference type="ARBA" id="ARBA00004651"/>
    </source>
</evidence>
<dbReference type="GO" id="GO:0055085">
    <property type="term" value="P:transmembrane transport"/>
    <property type="evidence" value="ECO:0007669"/>
    <property type="project" value="UniProtKB-UniRule"/>
</dbReference>
<keyword evidence="2 6" id="KW-1003">Cell membrane</keyword>
<keyword evidence="5 6" id="KW-0472">Membrane</keyword>
<evidence type="ECO:0000259" key="7">
    <source>
        <dbReference type="Pfam" id="PF02687"/>
    </source>
</evidence>
<keyword evidence="6" id="KW-0813">Transport</keyword>
<dbReference type="EMBL" id="DXAK01000003">
    <property type="protein sequence ID" value="HJA05670.1"/>
    <property type="molecule type" value="Genomic_DNA"/>
</dbReference>
<dbReference type="Proteomes" id="UP000824223">
    <property type="component" value="Unassembled WGS sequence"/>
</dbReference>
<dbReference type="InterPro" id="IPR003838">
    <property type="entry name" value="ABC3_permease_C"/>
</dbReference>
<dbReference type="PANTHER" id="PTHR46795:SF3">
    <property type="entry name" value="ABC TRANSPORTER PERMEASE"/>
    <property type="match status" value="1"/>
</dbReference>
<comment type="subcellular location">
    <subcellularLocation>
        <location evidence="1 6">Cell membrane</location>
        <topology evidence="1 6">Multi-pass membrane protein</topology>
    </subcellularLocation>
</comment>